<protein>
    <recommendedName>
        <fullName evidence="3">USP domain-containing protein</fullName>
    </recommendedName>
</protein>
<organism evidence="4">
    <name type="scientific">Notodromas monacha</name>
    <dbReference type="NCBI Taxonomy" id="399045"/>
    <lineage>
        <taxon>Eukaryota</taxon>
        <taxon>Metazoa</taxon>
        <taxon>Ecdysozoa</taxon>
        <taxon>Arthropoda</taxon>
        <taxon>Crustacea</taxon>
        <taxon>Oligostraca</taxon>
        <taxon>Ostracoda</taxon>
        <taxon>Podocopa</taxon>
        <taxon>Podocopida</taxon>
        <taxon>Cypridocopina</taxon>
        <taxon>Cypridoidea</taxon>
        <taxon>Cyprididae</taxon>
        <taxon>Notodromas</taxon>
    </lineage>
</organism>
<comment type="similarity">
    <text evidence="1">Belongs to the peptidase C19 family.</text>
</comment>
<evidence type="ECO:0000259" key="3">
    <source>
        <dbReference type="PROSITE" id="PS50235"/>
    </source>
</evidence>
<proteinExistence type="inferred from homology"/>
<dbReference type="SUPFAM" id="SSF54001">
    <property type="entry name" value="Cysteine proteinases"/>
    <property type="match status" value="1"/>
</dbReference>
<dbReference type="Gene3D" id="3.90.70.10">
    <property type="entry name" value="Cysteine proteinases"/>
    <property type="match status" value="1"/>
</dbReference>
<dbReference type="Pfam" id="PF00443">
    <property type="entry name" value="UCH"/>
    <property type="match status" value="1"/>
</dbReference>
<dbReference type="InterPro" id="IPR001394">
    <property type="entry name" value="Peptidase_C19_UCH"/>
</dbReference>
<dbReference type="GO" id="GO:0016579">
    <property type="term" value="P:protein deubiquitination"/>
    <property type="evidence" value="ECO:0007669"/>
    <property type="project" value="InterPro"/>
</dbReference>
<name>A0A7R9BBJ2_9CRUS</name>
<feature type="domain" description="USP" evidence="3">
    <location>
        <begin position="112"/>
        <end position="553"/>
    </location>
</feature>
<dbReference type="PANTHER" id="PTHR24006:SF905">
    <property type="entry name" value="UBIQUITIN CARBOXYL-TERMINAL HYDROLASE 1"/>
    <property type="match status" value="1"/>
</dbReference>
<evidence type="ECO:0000313" key="4">
    <source>
        <dbReference type="EMBL" id="CAD7272115.1"/>
    </source>
</evidence>
<dbReference type="EMBL" id="OA882040">
    <property type="protein sequence ID" value="CAD7272115.1"/>
    <property type="molecule type" value="Genomic_DNA"/>
</dbReference>
<dbReference type="Proteomes" id="UP000678499">
    <property type="component" value="Unassembled WGS sequence"/>
</dbReference>
<evidence type="ECO:0000313" key="5">
    <source>
        <dbReference type="Proteomes" id="UP000678499"/>
    </source>
</evidence>
<dbReference type="PROSITE" id="PS50235">
    <property type="entry name" value="USP_3"/>
    <property type="match status" value="1"/>
</dbReference>
<dbReference type="GO" id="GO:0005634">
    <property type="term" value="C:nucleus"/>
    <property type="evidence" value="ECO:0007669"/>
    <property type="project" value="TreeGrafter"/>
</dbReference>
<dbReference type="InterPro" id="IPR038765">
    <property type="entry name" value="Papain-like_cys_pep_sf"/>
</dbReference>
<dbReference type="InterPro" id="IPR028889">
    <property type="entry name" value="USP"/>
</dbReference>
<dbReference type="EMBL" id="CAJPEX010000003">
    <property type="protein sequence ID" value="CAG0912267.1"/>
    <property type="molecule type" value="Genomic_DNA"/>
</dbReference>
<dbReference type="PANTHER" id="PTHR24006">
    <property type="entry name" value="UBIQUITIN CARBOXYL-TERMINAL HYDROLASE"/>
    <property type="match status" value="1"/>
</dbReference>
<accession>A0A7R9BBJ2</accession>
<dbReference type="InterPro" id="IPR050164">
    <property type="entry name" value="Peptidase_C19"/>
</dbReference>
<feature type="region of interest" description="Disordered" evidence="2">
    <location>
        <begin position="252"/>
        <end position="275"/>
    </location>
</feature>
<reference evidence="4" key="1">
    <citation type="submission" date="2020-11" db="EMBL/GenBank/DDBJ databases">
        <authorList>
            <person name="Tran Van P."/>
        </authorList>
    </citation>
    <scope>NUCLEOTIDE SEQUENCE</scope>
</reference>
<evidence type="ECO:0000256" key="2">
    <source>
        <dbReference type="SAM" id="MobiDB-lite"/>
    </source>
</evidence>
<dbReference type="AlphaFoldDB" id="A0A7R9BBJ2"/>
<keyword evidence="5" id="KW-1185">Reference proteome</keyword>
<dbReference type="GO" id="GO:0005829">
    <property type="term" value="C:cytosol"/>
    <property type="evidence" value="ECO:0007669"/>
    <property type="project" value="TreeGrafter"/>
</dbReference>
<dbReference type="OrthoDB" id="10062454at2759"/>
<feature type="compositionally biased region" description="Polar residues" evidence="2">
    <location>
        <begin position="7"/>
        <end position="24"/>
    </location>
</feature>
<dbReference type="GO" id="GO:0004843">
    <property type="term" value="F:cysteine-type deubiquitinase activity"/>
    <property type="evidence" value="ECO:0007669"/>
    <property type="project" value="InterPro"/>
</dbReference>
<gene>
    <name evidence="4" type="ORF">NMOB1V02_LOCUS64</name>
</gene>
<evidence type="ECO:0000256" key="1">
    <source>
        <dbReference type="ARBA" id="ARBA00009085"/>
    </source>
</evidence>
<sequence length="553" mass="60792">MVKSGTKAFTNADVTSSSGLSDATSEADVDLTRLARKRKAGKEPGGDENLEPNQEPVIDKQFPKNLGENCASVASVVKRTKLALSGMWSAAASGTVATLRVKNGQKSDADFAGLDNVGNTCFVNSCLYALRFLPGFPGAMHEFQKKIVQLGKKVELESQELKSCAELVLSLHEVFLELRKRETAGKKNPEAVRPLAFVDAFRNCQPSYQKGDQFDAHEFLLLILNSLSVLAKEVHKVERRLRGEAEEAALARRNNGGKDRAGDAGGRTRVRRSSRWNKGRCGSGGGLDVAVVNPWVLAKAELNNAFGFMSLGGWRGAGNKAVRENVVDGNERVKTEAVDACDYQETHMTGTCVVETKCLDCEETTNIVESFTLLSIPVDDEGLTLSEEASDDPSYTPILNRLRVEDLLADENKIFCDICSTRQPAKRSVAYSRLPAILVLHLKRFSTFYNARTSKIESEKSIDFLRTPSVIPCFCQECERGASGSTRIKCKNTNIVSPDVSYPKRKEHQAKISDSSINRRTELLLPGKHQLIFMPLTITGNDKSARLMDVTMF</sequence>
<feature type="region of interest" description="Disordered" evidence="2">
    <location>
        <begin position="1"/>
        <end position="60"/>
    </location>
</feature>